<proteinExistence type="predicted"/>
<dbReference type="Proteomes" id="UP001166286">
    <property type="component" value="Unassembled WGS sequence"/>
</dbReference>
<keyword evidence="3" id="KW-1185">Reference proteome</keyword>
<name>A0AA39V015_9LECA</name>
<dbReference type="EMBL" id="JAFEKC020000015">
    <property type="protein sequence ID" value="KAK0510387.1"/>
    <property type="molecule type" value="Genomic_DNA"/>
</dbReference>
<keyword evidence="1" id="KW-0472">Membrane</keyword>
<feature type="transmembrane region" description="Helical" evidence="1">
    <location>
        <begin position="257"/>
        <end position="288"/>
    </location>
</feature>
<keyword evidence="1" id="KW-0812">Transmembrane</keyword>
<reference evidence="2" key="1">
    <citation type="submission" date="2023-03" db="EMBL/GenBank/DDBJ databases">
        <title>Complete genome of Cladonia borealis.</title>
        <authorList>
            <person name="Park H."/>
        </authorList>
    </citation>
    <scope>NUCLEOTIDE SEQUENCE</scope>
    <source>
        <strain evidence="2">ANT050790</strain>
    </source>
</reference>
<dbReference type="InterPro" id="IPR046536">
    <property type="entry name" value="DUF6601"/>
</dbReference>
<comment type="caution">
    <text evidence="2">The sequence shown here is derived from an EMBL/GenBank/DDBJ whole genome shotgun (WGS) entry which is preliminary data.</text>
</comment>
<dbReference type="AlphaFoldDB" id="A0AA39V015"/>
<gene>
    <name evidence="2" type="ORF">JMJ35_006819</name>
</gene>
<dbReference type="PANTHER" id="PTHR34414">
    <property type="entry name" value="HET DOMAIN-CONTAINING PROTEIN-RELATED"/>
    <property type="match status" value="1"/>
</dbReference>
<protein>
    <submittedName>
        <fullName evidence="2">Uncharacterized protein</fullName>
    </submittedName>
</protein>
<evidence type="ECO:0000313" key="2">
    <source>
        <dbReference type="EMBL" id="KAK0510387.1"/>
    </source>
</evidence>
<organism evidence="2 3">
    <name type="scientific">Cladonia borealis</name>
    <dbReference type="NCBI Taxonomy" id="184061"/>
    <lineage>
        <taxon>Eukaryota</taxon>
        <taxon>Fungi</taxon>
        <taxon>Dikarya</taxon>
        <taxon>Ascomycota</taxon>
        <taxon>Pezizomycotina</taxon>
        <taxon>Lecanoromycetes</taxon>
        <taxon>OSLEUM clade</taxon>
        <taxon>Lecanoromycetidae</taxon>
        <taxon>Lecanorales</taxon>
        <taxon>Lecanorineae</taxon>
        <taxon>Cladoniaceae</taxon>
        <taxon>Cladonia</taxon>
    </lineage>
</organism>
<accession>A0AA39V015</accession>
<evidence type="ECO:0000313" key="3">
    <source>
        <dbReference type="Proteomes" id="UP001166286"/>
    </source>
</evidence>
<keyword evidence="1" id="KW-1133">Transmembrane helix</keyword>
<dbReference type="PANTHER" id="PTHR34414:SF1">
    <property type="entry name" value="SUBTILISIN-LIKE SERINE PROTEASE"/>
    <property type="match status" value="1"/>
</dbReference>
<evidence type="ECO:0000256" key="1">
    <source>
        <dbReference type="SAM" id="Phobius"/>
    </source>
</evidence>
<feature type="transmembrane region" description="Helical" evidence="1">
    <location>
        <begin position="216"/>
        <end position="237"/>
    </location>
</feature>
<sequence length="308" mass="35799">MAKHRVIAGIHLSLQTIDETNEHSIQTYLEWELTVPRLNEIHDYLWLAGRPMGARPLHRQAMLGRKLVIIEQVDLHMVWQETRVFVKPMPDFLLDYDFWKNRICGDTNLYECGCGFLLSYVWLVCSKSDLRMAQDAGLLSPEINWENWTSFTRSLLGTIDLQTLERVNRRYHYGELRLSRLNWIYRLTSKNRSHVTLIRGYMYGYTRYSDIVRRNFAWVLVAFVYITIVLTAIQVGLATDRLGQSDMFQNASYGFTLFSVITPLIIIAILGFNLLSLSAFNVFATISFKRRTERARRESLGTKLSGAP</sequence>
<dbReference type="Pfam" id="PF20246">
    <property type="entry name" value="DUF6601"/>
    <property type="match status" value="1"/>
</dbReference>